<dbReference type="EC" id="3.2.1.135" evidence="4"/>
<protein>
    <submittedName>
        <fullName evidence="4">Neopullulanase</fullName>
        <ecNumber evidence="4">3.2.1.135</ecNumber>
    </submittedName>
</protein>
<keyword evidence="2 4" id="KW-0326">Glycosidase</keyword>
<proteinExistence type="predicted"/>
<evidence type="ECO:0000256" key="2">
    <source>
        <dbReference type="ARBA" id="ARBA00023295"/>
    </source>
</evidence>
<dbReference type="InterPro" id="IPR017853">
    <property type="entry name" value="GH"/>
</dbReference>
<dbReference type="InterPro" id="IPR006047">
    <property type="entry name" value="GH13_cat_dom"/>
</dbReference>
<dbReference type="PATRIC" id="fig|1454004.3.peg.1557"/>
<evidence type="ECO:0000313" key="4">
    <source>
        <dbReference type="EMBL" id="EXI89424.1"/>
    </source>
</evidence>
<dbReference type="EMBL" id="JEMY01000016">
    <property type="protein sequence ID" value="EXI89424.1"/>
    <property type="molecule type" value="Genomic_DNA"/>
</dbReference>
<dbReference type="Pfam" id="PF00128">
    <property type="entry name" value="Alpha-amylase"/>
    <property type="match status" value="1"/>
</dbReference>
<keyword evidence="5" id="KW-1185">Reference proteome</keyword>
<dbReference type="GO" id="GO:0031216">
    <property type="term" value="F:neopullulanase activity"/>
    <property type="evidence" value="ECO:0007669"/>
    <property type="project" value="UniProtKB-EC"/>
</dbReference>
<organism evidence="4 5">
    <name type="scientific">Accumulibacter regalis</name>
    <dbReference type="NCBI Taxonomy" id="522306"/>
    <lineage>
        <taxon>Bacteria</taxon>
        <taxon>Pseudomonadati</taxon>
        <taxon>Pseudomonadota</taxon>
        <taxon>Betaproteobacteria</taxon>
        <taxon>Candidatus Accumulibacter</taxon>
    </lineage>
</organism>
<dbReference type="PANTHER" id="PTHR10357:SF210">
    <property type="entry name" value="MALTODEXTRIN GLUCOSIDASE"/>
    <property type="match status" value="1"/>
</dbReference>
<dbReference type="AlphaFoldDB" id="A0A011RDX4"/>
<evidence type="ECO:0000256" key="1">
    <source>
        <dbReference type="ARBA" id="ARBA00022801"/>
    </source>
</evidence>
<evidence type="ECO:0000259" key="3">
    <source>
        <dbReference type="SMART" id="SM00642"/>
    </source>
</evidence>
<dbReference type="SMART" id="SM00642">
    <property type="entry name" value="Aamy"/>
    <property type="match status" value="1"/>
</dbReference>
<feature type="domain" description="Glycosyl hydrolase family 13 catalytic" evidence="3">
    <location>
        <begin position="10"/>
        <end position="364"/>
    </location>
</feature>
<dbReference type="Gene3D" id="3.20.20.80">
    <property type="entry name" value="Glycosidases"/>
    <property type="match status" value="1"/>
</dbReference>
<dbReference type="SUPFAM" id="SSF51445">
    <property type="entry name" value="(Trans)glycosidases"/>
    <property type="match status" value="1"/>
</dbReference>
<gene>
    <name evidence="4" type="primary">nplT</name>
    <name evidence="4" type="ORF">AW11_01515</name>
</gene>
<dbReference type="eggNOG" id="COG0366">
    <property type="taxonomic scope" value="Bacteria"/>
</dbReference>
<name>A0A011RDX4_ACCRE</name>
<keyword evidence="1 4" id="KW-0378">Hydrolase</keyword>
<accession>A0A011RDX4</accession>
<dbReference type="GO" id="GO:0005975">
    <property type="term" value="P:carbohydrate metabolic process"/>
    <property type="evidence" value="ECO:0007669"/>
    <property type="project" value="InterPro"/>
</dbReference>
<dbReference type="Proteomes" id="UP000022141">
    <property type="component" value="Unassembled WGS sequence"/>
</dbReference>
<dbReference type="PANTHER" id="PTHR10357">
    <property type="entry name" value="ALPHA-AMYLASE FAMILY MEMBER"/>
    <property type="match status" value="1"/>
</dbReference>
<sequence length="442" mass="49565">MERQLMKRSEIWYHLYPLGFLGAEERNPAPGAVDGPISHRLADLVGWLDHLVELGVTGLLLGPVFESGSHGYDVVDPFRIDRRLGNEADLVGLIDECRQRSLRVGLDVVFHHVGRDHPFFVDVLAHGRGSSRADWFHIDFDRPGDDGFRYAKFEGHGQLVKLNHGNDQVLDWAVEVARYWLDRGVDALRLDAAYAIPAGFLATFESRVRALRPDLLRIGEVIHGDYVAIAKASRLTSVTQYELWKAIWSSLNERNFYELAHALERHIDFCRHFVPWNFVGNHDTTRIASTLSDRRHLPHALAILFTLPGLPAVYAGDEQGAEGRKYDREGGDAEIRKPLPYRPGELAGDSLLIWQLHRELIAVRRARPWLADGALKVTQLSNRSMAFEVRSQTNLLVTVLNTDDRSVSCSLPPGLVLVAGHAVAKLKATELPAQGWGIWSSA</sequence>
<dbReference type="STRING" id="1454004.AW11_01515"/>
<reference evidence="4" key="1">
    <citation type="submission" date="2014-02" db="EMBL/GenBank/DDBJ databases">
        <title>Expanding our view of genomic diversity in Candidatus Accumulibacter clades.</title>
        <authorList>
            <person name="Skennerton C.T."/>
            <person name="Barr J.J."/>
            <person name="Slater F.R."/>
            <person name="Bond P.L."/>
            <person name="Tyson G.W."/>
        </authorList>
    </citation>
    <scope>NUCLEOTIDE SEQUENCE [LARGE SCALE GENOMIC DNA]</scope>
</reference>
<comment type="caution">
    <text evidence="4">The sequence shown here is derived from an EMBL/GenBank/DDBJ whole genome shotgun (WGS) entry which is preliminary data.</text>
</comment>
<evidence type="ECO:0000313" key="5">
    <source>
        <dbReference type="Proteomes" id="UP000022141"/>
    </source>
</evidence>